<dbReference type="OrthoDB" id="4829434at2"/>
<keyword evidence="7" id="KW-1185">Reference proteome</keyword>
<evidence type="ECO:0000256" key="3">
    <source>
        <dbReference type="ARBA" id="ARBA00022722"/>
    </source>
</evidence>
<name>A0A7U7GA04_9GAMM</name>
<dbReference type="InterPro" id="IPR051813">
    <property type="entry name" value="HepT_RNase_toxin"/>
</dbReference>
<accession>A0A7U7GA04</accession>
<dbReference type="PANTHER" id="PTHR34139">
    <property type="entry name" value="UPF0331 PROTEIN MJ0127"/>
    <property type="match status" value="1"/>
</dbReference>
<dbReference type="RefSeq" id="WP_051497553.1">
    <property type="nucleotide sequence ID" value="NZ_CBTK010000090.1"/>
</dbReference>
<dbReference type="Proteomes" id="UP000019184">
    <property type="component" value="Unassembled WGS sequence"/>
</dbReference>
<keyword evidence="5" id="KW-0378">Hydrolase</keyword>
<keyword evidence="4" id="KW-0547">Nucleotide-binding</keyword>
<gene>
    <name evidence="6" type="ORF">BN874_180020</name>
</gene>
<dbReference type="AlphaFoldDB" id="A0A7U7GA04"/>
<dbReference type="EMBL" id="CBTK010000090">
    <property type="protein sequence ID" value="CDH44657.1"/>
    <property type="molecule type" value="Genomic_DNA"/>
</dbReference>
<keyword evidence="2" id="KW-1277">Toxin-antitoxin system</keyword>
<dbReference type="GO" id="GO:0004540">
    <property type="term" value="F:RNA nuclease activity"/>
    <property type="evidence" value="ECO:0007669"/>
    <property type="project" value="InterPro"/>
</dbReference>
<evidence type="ECO:0000256" key="5">
    <source>
        <dbReference type="ARBA" id="ARBA00022801"/>
    </source>
</evidence>
<protein>
    <recommendedName>
        <fullName evidence="8">Nucleotidyltransferase</fullName>
    </recommendedName>
</protein>
<dbReference type="GO" id="GO:0000166">
    <property type="term" value="F:nucleotide binding"/>
    <property type="evidence" value="ECO:0007669"/>
    <property type="project" value="UniProtKB-KW"/>
</dbReference>
<keyword evidence="3" id="KW-0540">Nuclease</keyword>
<proteinExistence type="predicted"/>
<evidence type="ECO:0000313" key="7">
    <source>
        <dbReference type="Proteomes" id="UP000019184"/>
    </source>
</evidence>
<dbReference type="InterPro" id="IPR008201">
    <property type="entry name" value="HepT-like"/>
</dbReference>
<evidence type="ECO:0000256" key="2">
    <source>
        <dbReference type="ARBA" id="ARBA00022649"/>
    </source>
</evidence>
<dbReference type="GO" id="GO:0110001">
    <property type="term" value="C:toxin-antitoxin complex"/>
    <property type="evidence" value="ECO:0007669"/>
    <property type="project" value="InterPro"/>
</dbReference>
<dbReference type="Pfam" id="PF01934">
    <property type="entry name" value="HepT-like"/>
    <property type="match status" value="1"/>
</dbReference>
<evidence type="ECO:0008006" key="8">
    <source>
        <dbReference type="Google" id="ProtNLM"/>
    </source>
</evidence>
<keyword evidence="1" id="KW-0597">Phosphoprotein</keyword>
<organism evidence="6 7">
    <name type="scientific">Candidatus Contendobacter odensis Run_B_J11</name>
    <dbReference type="NCBI Taxonomy" id="1400861"/>
    <lineage>
        <taxon>Bacteria</taxon>
        <taxon>Pseudomonadati</taxon>
        <taxon>Pseudomonadota</taxon>
        <taxon>Gammaproteobacteria</taxon>
        <taxon>Candidatus Competibacteraceae</taxon>
        <taxon>Candidatus Contendibacter</taxon>
    </lineage>
</organism>
<evidence type="ECO:0000256" key="4">
    <source>
        <dbReference type="ARBA" id="ARBA00022741"/>
    </source>
</evidence>
<dbReference type="GO" id="GO:0016787">
    <property type="term" value="F:hydrolase activity"/>
    <property type="evidence" value="ECO:0007669"/>
    <property type="project" value="UniProtKB-KW"/>
</dbReference>
<reference evidence="6 7" key="1">
    <citation type="journal article" date="2014" name="ISME J.">
        <title>Candidatus Competibacter-lineage genomes retrieved from metagenomes reveal functional metabolic diversity.</title>
        <authorList>
            <person name="McIlroy S.J."/>
            <person name="Albertsen M."/>
            <person name="Andresen E.K."/>
            <person name="Saunders A.M."/>
            <person name="Kristiansen R."/>
            <person name="Stokholm-Bjerregaard M."/>
            <person name="Nielsen K.L."/>
            <person name="Nielsen P.H."/>
        </authorList>
    </citation>
    <scope>NUCLEOTIDE SEQUENCE [LARGE SCALE GENOMIC DNA]</scope>
    <source>
        <strain evidence="6 7">Run_B_J11</strain>
    </source>
</reference>
<dbReference type="PANTHER" id="PTHR34139:SF1">
    <property type="entry name" value="RNASE MJ1380-RELATED"/>
    <property type="match status" value="1"/>
</dbReference>
<sequence>MSRNWLLYLGDLIESGEKIERFVTGRTFDTFVADEAIFDAVLFNLQVIGEATKKLPAEARSALSEAGGSAPARLRDLIAHHYFALDAEIIWEVATTHVPKMLAQARELLNKRQNNPHSTDNPQ</sequence>
<evidence type="ECO:0000313" key="6">
    <source>
        <dbReference type="EMBL" id="CDH44657.1"/>
    </source>
</evidence>
<comment type="caution">
    <text evidence="6">The sequence shown here is derived from an EMBL/GenBank/DDBJ whole genome shotgun (WGS) entry which is preliminary data.</text>
</comment>
<evidence type="ECO:0000256" key="1">
    <source>
        <dbReference type="ARBA" id="ARBA00022553"/>
    </source>
</evidence>